<dbReference type="InterPro" id="IPR050122">
    <property type="entry name" value="RTK"/>
</dbReference>
<dbReference type="GO" id="GO:0005524">
    <property type="term" value="F:ATP binding"/>
    <property type="evidence" value="ECO:0007669"/>
    <property type="project" value="UniProtKB-KW"/>
</dbReference>
<feature type="binding site" evidence="1">
    <location>
        <position position="165"/>
    </location>
    <ligand>
        <name>ATP</name>
        <dbReference type="ChEBI" id="CHEBI:30616"/>
    </ligand>
</feature>
<organism evidence="4">
    <name type="scientific">Mesocestoides corti</name>
    <name type="common">Flatworm</name>
    <dbReference type="NCBI Taxonomy" id="53468"/>
    <lineage>
        <taxon>Eukaryota</taxon>
        <taxon>Metazoa</taxon>
        <taxon>Spiralia</taxon>
        <taxon>Lophotrochozoa</taxon>
        <taxon>Platyhelminthes</taxon>
        <taxon>Cestoda</taxon>
        <taxon>Eucestoda</taxon>
        <taxon>Cyclophyllidea</taxon>
        <taxon>Mesocestoididae</taxon>
        <taxon>Mesocestoides</taxon>
    </lineage>
</organism>
<dbReference type="GO" id="GO:0007169">
    <property type="term" value="P:cell surface receptor protein tyrosine kinase signaling pathway"/>
    <property type="evidence" value="ECO:0007669"/>
    <property type="project" value="TreeGrafter"/>
</dbReference>
<evidence type="ECO:0000256" key="2">
    <source>
        <dbReference type="PIRSR" id="PIRSR000615-3"/>
    </source>
</evidence>
<accession>A0A5K3FIA4</accession>
<dbReference type="InterPro" id="IPR001245">
    <property type="entry name" value="Ser-Thr/Tyr_kinase_cat_dom"/>
</dbReference>
<evidence type="ECO:0000259" key="3">
    <source>
        <dbReference type="PROSITE" id="PS50011"/>
    </source>
</evidence>
<keyword evidence="2" id="KW-0460">Magnesium</keyword>
<sequence length="289" mass="32677">MAMVPRRCKSLIYSHDLVNFAGQMKLDISSLNVLDESIGQGSFKKIALAEYTIASGEKSKVAIKRIRQASTHALVGAMEVVVLKELTKRPDDNLIQLIGWYLDTNALYVVTEYMPGGNLATYLEGLHKASDFVQLLEFREFARQIAAGMRVLEKQQIQHRNLAARNVLLDANKRLKIGGFGRSRPQGSHFTSGDIAIKWAAVEVIEDGSKYTLSSDVWSYGVVLWEIYGLGYLPYKNVDNPKLLEHLKSGNRLERPFDTPDSMYSIMQECWREEPSDRPTFLDICNRLT</sequence>
<dbReference type="GO" id="GO:0043235">
    <property type="term" value="C:receptor complex"/>
    <property type="evidence" value="ECO:0007669"/>
    <property type="project" value="TreeGrafter"/>
</dbReference>
<feature type="domain" description="Protein kinase" evidence="3">
    <location>
        <begin position="32"/>
        <end position="289"/>
    </location>
</feature>
<dbReference type="CDD" id="cd00192">
    <property type="entry name" value="PTKc"/>
    <property type="match status" value="1"/>
</dbReference>
<evidence type="ECO:0000256" key="1">
    <source>
        <dbReference type="PIRSR" id="PIRSR000615-2"/>
    </source>
</evidence>
<dbReference type="PANTHER" id="PTHR24416">
    <property type="entry name" value="TYROSINE-PROTEIN KINASE RECEPTOR"/>
    <property type="match status" value="1"/>
</dbReference>
<keyword evidence="1" id="KW-0067">ATP-binding</keyword>
<proteinExistence type="predicted"/>
<name>A0A5K3FIA4_MESCO</name>
<dbReference type="PROSITE" id="PS50011">
    <property type="entry name" value="PROTEIN_KINASE_DOM"/>
    <property type="match status" value="1"/>
</dbReference>
<dbReference type="PIRSF" id="PIRSF000654">
    <property type="entry name" value="Integrin-linked_kinase"/>
    <property type="match status" value="1"/>
</dbReference>
<dbReference type="GO" id="GO:0046872">
    <property type="term" value="F:metal ion binding"/>
    <property type="evidence" value="ECO:0007669"/>
    <property type="project" value="UniProtKB-KW"/>
</dbReference>
<dbReference type="SUPFAM" id="SSF56112">
    <property type="entry name" value="Protein kinase-like (PK-like)"/>
    <property type="match status" value="1"/>
</dbReference>
<protein>
    <submittedName>
        <fullName evidence="4">Non-specific protein-tyrosine kinase</fullName>
    </submittedName>
</protein>
<feature type="binding site" evidence="2">
    <location>
        <position position="166"/>
    </location>
    <ligand>
        <name>Mg(2+)</name>
        <dbReference type="ChEBI" id="CHEBI:18420"/>
    </ligand>
</feature>
<dbReference type="AlphaFoldDB" id="A0A5K3FIA4"/>
<dbReference type="PANTHER" id="PTHR24416:SF611">
    <property type="entry name" value="TYROSINE-PROTEIN KINASE TRANSMEMBRANE RECEPTOR ROR"/>
    <property type="match status" value="1"/>
</dbReference>
<keyword evidence="2" id="KW-0479">Metal-binding</keyword>
<dbReference type="GO" id="GO:0004714">
    <property type="term" value="F:transmembrane receptor protein tyrosine kinase activity"/>
    <property type="evidence" value="ECO:0007669"/>
    <property type="project" value="TreeGrafter"/>
</dbReference>
<evidence type="ECO:0000313" key="4">
    <source>
        <dbReference type="WBParaSite" id="MCU_008419-RA"/>
    </source>
</evidence>
<dbReference type="InterPro" id="IPR011009">
    <property type="entry name" value="Kinase-like_dom_sf"/>
</dbReference>
<dbReference type="WBParaSite" id="MCU_008419-RA">
    <property type="protein sequence ID" value="MCU_008419-RA"/>
    <property type="gene ID" value="MCU_008419"/>
</dbReference>
<reference evidence="4" key="1">
    <citation type="submission" date="2019-11" db="UniProtKB">
        <authorList>
            <consortium name="WormBaseParasite"/>
        </authorList>
    </citation>
    <scope>IDENTIFICATION</scope>
</reference>
<dbReference type="PRINTS" id="PR00109">
    <property type="entry name" value="TYRKINASE"/>
</dbReference>
<dbReference type="GO" id="GO:0005886">
    <property type="term" value="C:plasma membrane"/>
    <property type="evidence" value="ECO:0007669"/>
    <property type="project" value="TreeGrafter"/>
</dbReference>
<dbReference type="Pfam" id="PF07714">
    <property type="entry name" value="PK_Tyr_Ser-Thr"/>
    <property type="match status" value="1"/>
</dbReference>
<keyword evidence="1" id="KW-0547">Nucleotide-binding</keyword>
<dbReference type="Gene3D" id="1.10.510.10">
    <property type="entry name" value="Transferase(Phosphotransferase) domain 1"/>
    <property type="match status" value="1"/>
</dbReference>
<dbReference type="InterPro" id="IPR000719">
    <property type="entry name" value="Prot_kinase_dom"/>
</dbReference>